<reference evidence="2" key="1">
    <citation type="journal article" date="2013" name="Nat. Commun.">
        <title>Whole-genome sequencing of Oryza brachyantha reveals mechanisms underlying Oryza genome evolution.</title>
        <authorList>
            <person name="Chen J."/>
            <person name="Huang Q."/>
            <person name="Gao D."/>
            <person name="Wang J."/>
            <person name="Lang Y."/>
            <person name="Liu T."/>
            <person name="Li B."/>
            <person name="Bai Z."/>
            <person name="Luis Goicoechea J."/>
            <person name="Liang C."/>
            <person name="Chen C."/>
            <person name="Zhang W."/>
            <person name="Sun S."/>
            <person name="Liao Y."/>
            <person name="Zhang X."/>
            <person name="Yang L."/>
            <person name="Song C."/>
            <person name="Wang M."/>
            <person name="Shi J."/>
            <person name="Liu G."/>
            <person name="Liu J."/>
            <person name="Zhou H."/>
            <person name="Zhou W."/>
            <person name="Yu Q."/>
            <person name="An N."/>
            <person name="Chen Y."/>
            <person name="Cai Q."/>
            <person name="Wang B."/>
            <person name="Liu B."/>
            <person name="Min J."/>
            <person name="Huang Y."/>
            <person name="Wu H."/>
            <person name="Li Z."/>
            <person name="Zhang Y."/>
            <person name="Yin Y."/>
            <person name="Song W."/>
            <person name="Jiang J."/>
            <person name="Jackson S.A."/>
            <person name="Wing R.A."/>
            <person name="Wang J."/>
            <person name="Chen M."/>
        </authorList>
    </citation>
    <scope>NUCLEOTIDE SEQUENCE [LARGE SCALE GENOMIC DNA]</scope>
    <source>
        <strain evidence="2">cv. IRGC 101232</strain>
    </source>
</reference>
<organism evidence="2">
    <name type="scientific">Oryza brachyantha</name>
    <name type="common">malo sina</name>
    <dbReference type="NCBI Taxonomy" id="4533"/>
    <lineage>
        <taxon>Eukaryota</taxon>
        <taxon>Viridiplantae</taxon>
        <taxon>Streptophyta</taxon>
        <taxon>Embryophyta</taxon>
        <taxon>Tracheophyta</taxon>
        <taxon>Spermatophyta</taxon>
        <taxon>Magnoliopsida</taxon>
        <taxon>Liliopsida</taxon>
        <taxon>Poales</taxon>
        <taxon>Poaceae</taxon>
        <taxon>BOP clade</taxon>
        <taxon>Oryzoideae</taxon>
        <taxon>Oryzeae</taxon>
        <taxon>Oryzinae</taxon>
        <taxon>Oryza</taxon>
    </lineage>
</organism>
<dbReference type="AlphaFoldDB" id="J3MC85"/>
<dbReference type="InterPro" id="IPR002156">
    <property type="entry name" value="RNaseH_domain"/>
</dbReference>
<dbReference type="Pfam" id="PF13456">
    <property type="entry name" value="RVT_3"/>
    <property type="match status" value="1"/>
</dbReference>
<dbReference type="Gramene" id="OB06G16290.1">
    <property type="protein sequence ID" value="OB06G16290.1"/>
    <property type="gene ID" value="OB06G16290"/>
</dbReference>
<dbReference type="GO" id="GO:0004523">
    <property type="term" value="F:RNA-DNA hybrid ribonuclease activity"/>
    <property type="evidence" value="ECO:0007669"/>
    <property type="project" value="InterPro"/>
</dbReference>
<keyword evidence="3" id="KW-1185">Reference proteome</keyword>
<proteinExistence type="predicted"/>
<dbReference type="InterPro" id="IPR036397">
    <property type="entry name" value="RNaseH_sf"/>
</dbReference>
<protein>
    <recommendedName>
        <fullName evidence="1">RNase H type-1 domain-containing protein</fullName>
    </recommendedName>
</protein>
<dbReference type="InterPro" id="IPR044730">
    <property type="entry name" value="RNase_H-like_dom_plant"/>
</dbReference>
<reference evidence="2" key="2">
    <citation type="submission" date="2013-04" db="UniProtKB">
        <authorList>
            <consortium name="EnsemblPlants"/>
        </authorList>
    </citation>
    <scope>IDENTIFICATION</scope>
</reference>
<accession>J3MC85</accession>
<evidence type="ECO:0000313" key="2">
    <source>
        <dbReference type="EnsemblPlants" id="OB06G16290.1"/>
    </source>
</evidence>
<dbReference type="Gene3D" id="3.30.420.10">
    <property type="entry name" value="Ribonuclease H-like superfamily/Ribonuclease H"/>
    <property type="match status" value="1"/>
</dbReference>
<sequence length="246" mass="27960">MDVDLRCVMCGRFNEDAGHLISKCKTVKKVWQELNLKVLRAKLEQQLSGKNALQTIYRSPEAEQMKAILCLWHWWRERNGVREGGKPRNPADLSYLIMSQAGELIRLNKEDPPVKIRGRVHWKRPAHDNLKINIDGAYRSITQGGWGFVIRDRSGAVIQARAGAAVHLMDAFHAEVLACAEAIRSASERGMSRIELETNSMMLRQALQDNSFNLSALGGVILEIKHEISMCFHSFCVNYCRRDCNK</sequence>
<dbReference type="PANTHER" id="PTHR47074">
    <property type="entry name" value="BNAC02G40300D PROTEIN"/>
    <property type="match status" value="1"/>
</dbReference>
<dbReference type="InterPro" id="IPR012337">
    <property type="entry name" value="RNaseH-like_sf"/>
</dbReference>
<dbReference type="InterPro" id="IPR052929">
    <property type="entry name" value="RNase_H-like_EbsB-rel"/>
</dbReference>
<dbReference type="EnsemblPlants" id="OB06G16290.1">
    <property type="protein sequence ID" value="OB06G16290.1"/>
    <property type="gene ID" value="OB06G16290"/>
</dbReference>
<evidence type="ECO:0000259" key="1">
    <source>
        <dbReference type="Pfam" id="PF13456"/>
    </source>
</evidence>
<name>J3MC85_ORYBR</name>
<dbReference type="CDD" id="cd06222">
    <property type="entry name" value="RNase_H_like"/>
    <property type="match status" value="1"/>
</dbReference>
<dbReference type="STRING" id="4533.J3MC85"/>
<dbReference type="PANTHER" id="PTHR47074:SF70">
    <property type="entry name" value="OS07G0513450 PROTEIN"/>
    <property type="match status" value="1"/>
</dbReference>
<dbReference type="OMA" id="WENKITS"/>
<dbReference type="HOGENOM" id="CLU_000680_14_3_1"/>
<dbReference type="GO" id="GO:0003676">
    <property type="term" value="F:nucleic acid binding"/>
    <property type="evidence" value="ECO:0007669"/>
    <property type="project" value="InterPro"/>
</dbReference>
<dbReference type="SUPFAM" id="SSF53098">
    <property type="entry name" value="Ribonuclease H-like"/>
    <property type="match status" value="1"/>
</dbReference>
<dbReference type="Proteomes" id="UP000006038">
    <property type="component" value="Chromosome 6"/>
</dbReference>
<evidence type="ECO:0000313" key="3">
    <source>
        <dbReference type="Proteomes" id="UP000006038"/>
    </source>
</evidence>
<feature type="domain" description="RNase H type-1" evidence="1">
    <location>
        <begin position="133"/>
        <end position="246"/>
    </location>
</feature>